<dbReference type="GO" id="GO:0006355">
    <property type="term" value="P:regulation of DNA-templated transcription"/>
    <property type="evidence" value="ECO:0007669"/>
    <property type="project" value="InterPro"/>
</dbReference>
<evidence type="ECO:0000313" key="2">
    <source>
        <dbReference type="Proteomes" id="UP000254000"/>
    </source>
</evidence>
<reference evidence="1 2" key="1">
    <citation type="journal article" date="2018" name="Elife">
        <title>Discovery and characterization of a prevalent human gut bacterial enzyme sufficient for the inactivation of a family of plant toxins.</title>
        <authorList>
            <person name="Koppel N."/>
            <person name="Bisanz J.E."/>
            <person name="Pandelia M.E."/>
            <person name="Turnbaugh P.J."/>
            <person name="Balskus E.P."/>
        </authorList>
    </citation>
    <scope>NUCLEOTIDE SEQUENCE [LARGE SCALE GENOMIC DNA]</scope>
    <source>
        <strain evidence="1 2">3C</strain>
    </source>
</reference>
<dbReference type="Pfam" id="PF04221">
    <property type="entry name" value="RelB"/>
    <property type="match status" value="1"/>
</dbReference>
<accession>A0A369M3Z8</accession>
<keyword evidence="2" id="KW-1185">Reference proteome</keyword>
<dbReference type="InterPro" id="IPR013321">
    <property type="entry name" value="Arc_rbn_hlx_hlx"/>
</dbReference>
<proteinExistence type="predicted"/>
<evidence type="ECO:0008006" key="3">
    <source>
        <dbReference type="Google" id="ProtNLM"/>
    </source>
</evidence>
<evidence type="ECO:0000313" key="1">
    <source>
        <dbReference type="EMBL" id="RDB65186.1"/>
    </source>
</evidence>
<dbReference type="OrthoDB" id="3174770at2"/>
<comment type="caution">
    <text evidence="1">The sequence shown here is derived from an EMBL/GenBank/DDBJ whole genome shotgun (WGS) entry which is preliminary data.</text>
</comment>
<dbReference type="GeneID" id="78361069"/>
<dbReference type="RefSeq" id="WP_114568847.1">
    <property type="nucleotide sequence ID" value="NZ_CABMMS010000004.1"/>
</dbReference>
<dbReference type="Proteomes" id="UP000254000">
    <property type="component" value="Unassembled WGS sequence"/>
</dbReference>
<protein>
    <recommendedName>
        <fullName evidence="3">Translation repressor RelB</fullName>
    </recommendedName>
</protein>
<name>A0A369M3Z8_9ACTN</name>
<sequence length="139" mass="16099">MAAVQMNVRIDEETKARGDEVFARWGLTPSQVVRAVWEYAEEKGEPPAFMRPARGAEHDAEVQRRLALVREGAAIWRNFFLDNGLPVPAPRKITCEDLREDEYFGKPKRELDDDEVHEAYYDDLRYEAYLEKASERGLP</sequence>
<gene>
    <name evidence="1" type="ORF">C1877_07510</name>
</gene>
<organism evidence="1 2">
    <name type="scientific">Gordonibacter pamelaeae</name>
    <dbReference type="NCBI Taxonomy" id="471189"/>
    <lineage>
        <taxon>Bacteria</taxon>
        <taxon>Bacillati</taxon>
        <taxon>Actinomycetota</taxon>
        <taxon>Coriobacteriia</taxon>
        <taxon>Eggerthellales</taxon>
        <taxon>Eggerthellaceae</taxon>
        <taxon>Gordonibacter</taxon>
    </lineage>
</organism>
<dbReference type="InterPro" id="IPR007337">
    <property type="entry name" value="RelB/DinJ"/>
</dbReference>
<dbReference type="EMBL" id="PPTS01000004">
    <property type="protein sequence ID" value="RDB65186.1"/>
    <property type="molecule type" value="Genomic_DNA"/>
</dbReference>
<dbReference type="Gene3D" id="1.10.1220.10">
    <property type="entry name" value="Met repressor-like"/>
    <property type="match status" value="1"/>
</dbReference>
<dbReference type="AlphaFoldDB" id="A0A369M3Z8"/>